<evidence type="ECO:0000313" key="1">
    <source>
        <dbReference type="EMBL" id="KAK6734906.1"/>
    </source>
</evidence>
<dbReference type="Proteomes" id="UP001303046">
    <property type="component" value="Unassembled WGS sequence"/>
</dbReference>
<protein>
    <submittedName>
        <fullName evidence="1">Uncharacterized protein</fullName>
    </submittedName>
</protein>
<organism evidence="1 2">
    <name type="scientific">Necator americanus</name>
    <name type="common">Human hookworm</name>
    <dbReference type="NCBI Taxonomy" id="51031"/>
    <lineage>
        <taxon>Eukaryota</taxon>
        <taxon>Metazoa</taxon>
        <taxon>Ecdysozoa</taxon>
        <taxon>Nematoda</taxon>
        <taxon>Chromadorea</taxon>
        <taxon>Rhabditida</taxon>
        <taxon>Rhabditina</taxon>
        <taxon>Rhabditomorpha</taxon>
        <taxon>Strongyloidea</taxon>
        <taxon>Ancylostomatidae</taxon>
        <taxon>Bunostominae</taxon>
        <taxon>Necator</taxon>
    </lineage>
</organism>
<evidence type="ECO:0000313" key="2">
    <source>
        <dbReference type="Proteomes" id="UP001303046"/>
    </source>
</evidence>
<name>A0ABR1CCE5_NECAM</name>
<proteinExistence type="predicted"/>
<keyword evidence="2" id="KW-1185">Reference proteome</keyword>
<comment type="caution">
    <text evidence="1">The sequence shown here is derived from an EMBL/GenBank/DDBJ whole genome shotgun (WGS) entry which is preliminary data.</text>
</comment>
<reference evidence="1 2" key="1">
    <citation type="submission" date="2023-08" db="EMBL/GenBank/DDBJ databases">
        <title>A Necator americanus chromosomal reference genome.</title>
        <authorList>
            <person name="Ilik V."/>
            <person name="Petrzelkova K.J."/>
            <person name="Pardy F."/>
            <person name="Fuh T."/>
            <person name="Niatou-Singa F.S."/>
            <person name="Gouil Q."/>
            <person name="Baker L."/>
            <person name="Ritchie M.E."/>
            <person name="Jex A.R."/>
            <person name="Gazzola D."/>
            <person name="Li H."/>
            <person name="Toshio Fujiwara R."/>
            <person name="Zhan B."/>
            <person name="Aroian R.V."/>
            <person name="Pafco B."/>
            <person name="Schwarz E.M."/>
        </authorList>
    </citation>
    <scope>NUCLEOTIDE SEQUENCE [LARGE SCALE GENOMIC DNA]</scope>
    <source>
        <strain evidence="1 2">Aroian</strain>
        <tissue evidence="1">Whole animal</tissue>
    </source>
</reference>
<gene>
    <name evidence="1" type="primary">Necator_chrII.g6021</name>
    <name evidence="1" type="ORF">RB195_018228</name>
</gene>
<accession>A0ABR1CCE5</accession>
<sequence length="103" mass="11322">MLASRLKEEFGESVADRGWKERLRPSCGSPGKVAKQTNGGFEHPIDRAAAIALACTSSFEVVTGVRQWTVAGPFLFNFTIDDTTQRKVDRRIADIILAPSRCP</sequence>
<dbReference type="EMBL" id="JAVFWL010000002">
    <property type="protein sequence ID" value="KAK6734906.1"/>
    <property type="molecule type" value="Genomic_DNA"/>
</dbReference>